<feature type="compositionally biased region" description="Polar residues" evidence="1">
    <location>
        <begin position="1"/>
        <end position="20"/>
    </location>
</feature>
<keyword evidence="5" id="KW-1185">Reference proteome</keyword>
<dbReference type="SUPFAM" id="SSF53300">
    <property type="entry name" value="vWA-like"/>
    <property type="match status" value="1"/>
</dbReference>
<dbReference type="PANTHER" id="PTHR10166:SF37">
    <property type="entry name" value="STOLID, ISOFORM H"/>
    <property type="match status" value="1"/>
</dbReference>
<reference evidence="4 5" key="1">
    <citation type="submission" date="2024-10" db="EMBL/GenBank/DDBJ databases">
        <title>Updated reference genomes for cyclostephanoid diatoms.</title>
        <authorList>
            <person name="Roberts W.R."/>
            <person name="Alverson A.J."/>
        </authorList>
    </citation>
    <scope>NUCLEOTIDE SEQUENCE [LARGE SCALE GENOMIC DNA]</scope>
    <source>
        <strain evidence="4 5">AJA010-31</strain>
    </source>
</reference>
<evidence type="ECO:0000313" key="4">
    <source>
        <dbReference type="EMBL" id="KAL3782135.1"/>
    </source>
</evidence>
<feature type="transmembrane region" description="Helical" evidence="2">
    <location>
        <begin position="116"/>
        <end position="136"/>
    </location>
</feature>
<organism evidence="4 5">
    <name type="scientific">Cyclotella atomus</name>
    <dbReference type="NCBI Taxonomy" id="382360"/>
    <lineage>
        <taxon>Eukaryota</taxon>
        <taxon>Sar</taxon>
        <taxon>Stramenopiles</taxon>
        <taxon>Ochrophyta</taxon>
        <taxon>Bacillariophyta</taxon>
        <taxon>Coscinodiscophyceae</taxon>
        <taxon>Thalassiosirophycidae</taxon>
        <taxon>Stephanodiscales</taxon>
        <taxon>Stephanodiscaceae</taxon>
        <taxon>Cyclotella</taxon>
    </lineage>
</organism>
<dbReference type="PROSITE" id="PS50234">
    <property type="entry name" value="VWFA"/>
    <property type="match status" value="1"/>
</dbReference>
<dbReference type="InterPro" id="IPR002035">
    <property type="entry name" value="VWF_A"/>
</dbReference>
<feature type="compositionally biased region" description="Basic and acidic residues" evidence="1">
    <location>
        <begin position="22"/>
        <end position="33"/>
    </location>
</feature>
<evidence type="ECO:0000256" key="1">
    <source>
        <dbReference type="SAM" id="MobiDB-lite"/>
    </source>
</evidence>
<name>A0ABD3P1H9_9STRA</name>
<feature type="region of interest" description="Disordered" evidence="1">
    <location>
        <begin position="73"/>
        <end position="108"/>
    </location>
</feature>
<feature type="compositionally biased region" description="Pro residues" evidence="1">
    <location>
        <begin position="142"/>
        <end position="158"/>
    </location>
</feature>
<dbReference type="AlphaFoldDB" id="A0ABD3P1H9"/>
<dbReference type="InterPro" id="IPR036465">
    <property type="entry name" value="vWFA_dom_sf"/>
</dbReference>
<gene>
    <name evidence="4" type="ORF">ACHAWO_007495</name>
</gene>
<protein>
    <recommendedName>
        <fullName evidence="3">VWFA domain-containing protein</fullName>
    </recommendedName>
</protein>
<sequence>MNNSIAHVDLRNTTNESPPNDHSVRVERERSGKCESCGQQTYHKKLSGWKAITNDQVLNGRCLACNPTPVPPTPVPPTPVPPTPVPPTPVDPDPSNSGPDDDDPPTPVRSEKNCSLCVIILCVVALVIVISVFMPMRTPTPETTPVPAPPPSEPPVSEPTPEILCASESKCRLLFVEKLKEIEGELLRFRDKIVAVHALTCNEEILSECSENNYSNCYSEFPDKECFQEEVTLKDTDQTCDARWKSTSHTAVSAPVLSSDGDEMDKKVIESICITRLAEKYMIDNYRNLTGDQMYFGSKVGSLRIIPATYLDQVWCAENPYDPRHRPWYIAAASGKKDMILVIDRSQSMDGIKMNSTREAAITILRSLTSEDRVAIVVFSDTARLLVDETRLVRATSENKDKLEKAIKNLTAAGKSNFYDAFETAFDAWYNTSSDEDNLIEGVSYDGCNLAVLFLTDGQVSYNLTTSTLEEANEQVMALVTEKIEQIESVWNITTTIFTFSFGDKSDKNFARTIACNSGGFWQHVNNADDLINEMSSYYEWYALGLGEGGNEEEDLIVWVPEYVFASGKNGTTVSIPVYDMSVNPPIFLGVVAMDVYMDVLYDIIGNKTKVTEFLEEKISEAKCLDFKMFNETDKDIIRSRLGGEEAICGIVNFNFTQFDDTETCDEGSLPEQPFGEITDVVKLTDFDRICC</sequence>
<keyword evidence="2" id="KW-0472">Membrane</keyword>
<feature type="domain" description="VWFA" evidence="3">
    <location>
        <begin position="338"/>
        <end position="542"/>
    </location>
</feature>
<evidence type="ECO:0000313" key="5">
    <source>
        <dbReference type="Proteomes" id="UP001530400"/>
    </source>
</evidence>
<feature type="region of interest" description="Disordered" evidence="1">
    <location>
        <begin position="1"/>
        <end position="38"/>
    </location>
</feature>
<dbReference type="EMBL" id="JALLPJ020000820">
    <property type="protein sequence ID" value="KAL3782135.1"/>
    <property type="molecule type" value="Genomic_DNA"/>
</dbReference>
<keyword evidence="2" id="KW-1133">Transmembrane helix</keyword>
<evidence type="ECO:0000259" key="3">
    <source>
        <dbReference type="PROSITE" id="PS50234"/>
    </source>
</evidence>
<feature type="region of interest" description="Disordered" evidence="1">
    <location>
        <begin position="140"/>
        <end position="160"/>
    </location>
</feature>
<dbReference type="Proteomes" id="UP001530400">
    <property type="component" value="Unassembled WGS sequence"/>
</dbReference>
<evidence type="ECO:0000256" key="2">
    <source>
        <dbReference type="SAM" id="Phobius"/>
    </source>
</evidence>
<proteinExistence type="predicted"/>
<dbReference type="PANTHER" id="PTHR10166">
    <property type="entry name" value="VOLTAGE-DEPENDENT CALCIUM CHANNEL SUBUNIT ALPHA-2/DELTA-RELATED"/>
    <property type="match status" value="1"/>
</dbReference>
<dbReference type="SMART" id="SM00327">
    <property type="entry name" value="VWA"/>
    <property type="match status" value="1"/>
</dbReference>
<dbReference type="Pfam" id="PF00092">
    <property type="entry name" value="VWA"/>
    <property type="match status" value="1"/>
</dbReference>
<comment type="caution">
    <text evidence="4">The sequence shown here is derived from an EMBL/GenBank/DDBJ whole genome shotgun (WGS) entry which is preliminary data.</text>
</comment>
<dbReference type="InterPro" id="IPR051173">
    <property type="entry name" value="Ca_channel_alpha-2/delta"/>
</dbReference>
<accession>A0ABD3P1H9</accession>
<keyword evidence="2" id="KW-0812">Transmembrane</keyword>
<dbReference type="Gene3D" id="3.40.50.410">
    <property type="entry name" value="von Willebrand factor, type A domain"/>
    <property type="match status" value="1"/>
</dbReference>
<feature type="compositionally biased region" description="Pro residues" evidence="1">
    <location>
        <begin position="73"/>
        <end position="92"/>
    </location>
</feature>